<dbReference type="InterPro" id="IPR043129">
    <property type="entry name" value="ATPase_NBD"/>
</dbReference>
<dbReference type="PANTHER" id="PTHR47363">
    <property type="entry name" value="GLUCOKINASE"/>
    <property type="match status" value="1"/>
</dbReference>
<keyword evidence="3" id="KW-0067">ATP-binding</keyword>
<gene>
    <name evidence="3" type="primary">glk</name>
    <name evidence="5" type="ORF">Tel_14380</name>
</gene>
<dbReference type="EMBL" id="CP013099">
    <property type="protein sequence ID" value="ALP54231.1"/>
    <property type="molecule type" value="Genomic_DNA"/>
</dbReference>
<dbReference type="GO" id="GO:0006096">
    <property type="term" value="P:glycolytic process"/>
    <property type="evidence" value="ECO:0007669"/>
    <property type="project" value="UniProtKB-UniRule"/>
</dbReference>
<evidence type="ECO:0000256" key="1">
    <source>
        <dbReference type="ARBA" id="ARBA00022679"/>
    </source>
</evidence>
<keyword evidence="3" id="KW-0547">Nucleotide-binding</keyword>
<dbReference type="Gene3D" id="3.40.367.20">
    <property type="match status" value="1"/>
</dbReference>
<dbReference type="AlphaFoldDB" id="A0A0S2TGD9"/>
<evidence type="ECO:0000256" key="4">
    <source>
        <dbReference type="RuleBase" id="RU004046"/>
    </source>
</evidence>
<dbReference type="CDD" id="cd24008">
    <property type="entry name" value="ASKHA_NBD_GLK"/>
    <property type="match status" value="1"/>
</dbReference>
<comment type="similarity">
    <text evidence="3 4">Belongs to the bacterial glucokinase family.</text>
</comment>
<evidence type="ECO:0000256" key="3">
    <source>
        <dbReference type="HAMAP-Rule" id="MF_00524"/>
    </source>
</evidence>
<keyword evidence="3" id="KW-0963">Cytoplasm</keyword>
<sequence length="333" mass="35079">MQLLCGDIGGTKTLLQHVVVAANRVEVLTEQRFPSADYPSFDLILEQFLSQHDASGVAAACFGVAGPVVHTDSGHTAAITNLPWQMDSAGLARRFKLPRVALINDFEAVGHGIDALPESDFVSLQGGEPLAQGNRLVVGAGTGLGVAQMVWGEGGYRVMPSEGGHADFAPGDTMQLKLAEHIMRKHGRCSVEFVLSGPGLMNIFTALAEMKQLLDSLDYQRIRQAADPAAAIATAADQDSASLAGAAMALFVKIYGGQCGNYALACLPRGGVFVAGGIAAKIIQQLRQGDFMAAFNAKGKMAQLMQRMPVNVITNPGVGLIGTRVYAERLATD</sequence>
<organism evidence="5 6">
    <name type="scientific">Candidatus Tenderia electrophaga</name>
    <dbReference type="NCBI Taxonomy" id="1748243"/>
    <lineage>
        <taxon>Bacteria</taxon>
        <taxon>Pseudomonadati</taxon>
        <taxon>Pseudomonadota</taxon>
        <taxon>Gammaproteobacteria</taxon>
        <taxon>Candidatus Tenderiales</taxon>
        <taxon>Candidatus Tenderiaceae</taxon>
        <taxon>Candidatus Tenderia</taxon>
    </lineage>
</organism>
<dbReference type="InterPro" id="IPR003836">
    <property type="entry name" value="Glucokinase"/>
</dbReference>
<keyword evidence="6" id="KW-1185">Reference proteome</keyword>
<dbReference type="NCBIfam" id="TIGR00749">
    <property type="entry name" value="glk"/>
    <property type="match status" value="1"/>
</dbReference>
<accession>A0A0S2TGD9</accession>
<evidence type="ECO:0000313" key="6">
    <source>
        <dbReference type="Proteomes" id="UP000055136"/>
    </source>
</evidence>
<protein>
    <recommendedName>
        <fullName evidence="3">Glucokinase</fullName>
        <ecNumber evidence="3">2.7.1.2</ecNumber>
    </recommendedName>
    <alternativeName>
        <fullName evidence="3">Glucose kinase</fullName>
    </alternativeName>
</protein>
<reference evidence="5" key="1">
    <citation type="submission" date="2015-10" db="EMBL/GenBank/DDBJ databases">
        <title>Description of Candidatus Tenderia electrophaga gen. nov, sp. nov., an Uncultivated Electroautotroph from a Biocathode Enrichment.</title>
        <authorList>
            <person name="Eddie B.J."/>
            <person name="Malanoski A.P."/>
            <person name="Wang Z."/>
            <person name="Hall R.J."/>
            <person name="Oh S.D."/>
            <person name="Heiner C."/>
            <person name="Lin B."/>
            <person name="Strycharz-Glaven S.M."/>
        </authorList>
    </citation>
    <scope>NUCLEOTIDE SEQUENCE [LARGE SCALE GENOMIC DNA]</scope>
    <source>
        <strain evidence="5">NRL1</strain>
    </source>
</reference>
<evidence type="ECO:0000256" key="2">
    <source>
        <dbReference type="ARBA" id="ARBA00022777"/>
    </source>
</evidence>
<keyword evidence="3" id="KW-0324">Glycolysis</keyword>
<dbReference type="GO" id="GO:0005737">
    <property type="term" value="C:cytoplasm"/>
    <property type="evidence" value="ECO:0007669"/>
    <property type="project" value="UniProtKB-SubCell"/>
</dbReference>
<dbReference type="STRING" id="1748243.Tel_14380"/>
<proteinExistence type="inferred from homology"/>
<dbReference type="GO" id="GO:0004340">
    <property type="term" value="F:glucokinase activity"/>
    <property type="evidence" value="ECO:0007669"/>
    <property type="project" value="UniProtKB-UniRule"/>
</dbReference>
<dbReference type="Proteomes" id="UP000055136">
    <property type="component" value="Chromosome"/>
</dbReference>
<dbReference type="KEGG" id="tee:Tel_14380"/>
<keyword evidence="2 3" id="KW-0418">Kinase</keyword>
<name>A0A0S2TGD9_9GAMM</name>
<dbReference type="HAMAP" id="MF_00524">
    <property type="entry name" value="Glucokinase"/>
    <property type="match status" value="1"/>
</dbReference>
<comment type="subcellular location">
    <subcellularLocation>
        <location evidence="3">Cytoplasm</location>
    </subcellularLocation>
</comment>
<feature type="binding site" evidence="3">
    <location>
        <begin position="6"/>
        <end position="11"/>
    </location>
    <ligand>
        <name>ATP</name>
        <dbReference type="ChEBI" id="CHEBI:30616"/>
    </ligand>
</feature>
<dbReference type="Pfam" id="PF02685">
    <property type="entry name" value="Glucokinase"/>
    <property type="match status" value="1"/>
</dbReference>
<dbReference type="Gene3D" id="3.30.420.40">
    <property type="match status" value="1"/>
</dbReference>
<dbReference type="EC" id="2.7.1.2" evidence="3"/>
<dbReference type="SUPFAM" id="SSF53067">
    <property type="entry name" value="Actin-like ATPase domain"/>
    <property type="match status" value="1"/>
</dbReference>
<evidence type="ECO:0000313" key="5">
    <source>
        <dbReference type="EMBL" id="ALP54231.1"/>
    </source>
</evidence>
<dbReference type="GO" id="GO:0005524">
    <property type="term" value="F:ATP binding"/>
    <property type="evidence" value="ECO:0007669"/>
    <property type="project" value="UniProtKB-UniRule"/>
</dbReference>
<dbReference type="PANTHER" id="PTHR47363:SF1">
    <property type="entry name" value="GLUCOKINASE"/>
    <property type="match status" value="1"/>
</dbReference>
<comment type="catalytic activity">
    <reaction evidence="3">
        <text>D-glucose + ATP = D-glucose 6-phosphate + ADP + H(+)</text>
        <dbReference type="Rhea" id="RHEA:17825"/>
        <dbReference type="ChEBI" id="CHEBI:4167"/>
        <dbReference type="ChEBI" id="CHEBI:15378"/>
        <dbReference type="ChEBI" id="CHEBI:30616"/>
        <dbReference type="ChEBI" id="CHEBI:61548"/>
        <dbReference type="ChEBI" id="CHEBI:456216"/>
        <dbReference type="EC" id="2.7.1.2"/>
    </reaction>
</comment>
<dbReference type="GO" id="GO:0005536">
    <property type="term" value="F:D-glucose binding"/>
    <property type="evidence" value="ECO:0007669"/>
    <property type="project" value="InterPro"/>
</dbReference>
<keyword evidence="1 3" id="KW-0808">Transferase</keyword>